<name>A0A6P8L1S4_DROMA</name>
<evidence type="ECO:0000313" key="2">
    <source>
        <dbReference type="Proteomes" id="UP000515162"/>
    </source>
</evidence>
<feature type="domain" description="CRAL-TRIO" evidence="1">
    <location>
        <begin position="87"/>
        <end position="267"/>
    </location>
</feature>
<dbReference type="Gene3D" id="3.40.525.10">
    <property type="entry name" value="CRAL-TRIO lipid binding domain"/>
    <property type="match status" value="1"/>
</dbReference>
<accession>A0A6P8L1S4</accession>
<gene>
    <name evidence="3" type="primary">LOC117148687</name>
</gene>
<dbReference type="GO" id="GO:1902936">
    <property type="term" value="F:phosphatidylinositol bisphosphate binding"/>
    <property type="evidence" value="ECO:0007669"/>
    <property type="project" value="TreeGrafter"/>
</dbReference>
<evidence type="ECO:0000313" key="3">
    <source>
        <dbReference type="RefSeq" id="XP_033172117.1"/>
    </source>
</evidence>
<dbReference type="GO" id="GO:0016020">
    <property type="term" value="C:membrane"/>
    <property type="evidence" value="ECO:0007669"/>
    <property type="project" value="TreeGrafter"/>
</dbReference>
<dbReference type="PROSITE" id="PS50191">
    <property type="entry name" value="CRAL_TRIO"/>
    <property type="match status" value="1"/>
</dbReference>
<organism evidence="2 3">
    <name type="scientific">Drosophila mauritiana</name>
    <name type="common">Fruit fly</name>
    <dbReference type="NCBI Taxonomy" id="7226"/>
    <lineage>
        <taxon>Eukaryota</taxon>
        <taxon>Metazoa</taxon>
        <taxon>Ecdysozoa</taxon>
        <taxon>Arthropoda</taxon>
        <taxon>Hexapoda</taxon>
        <taxon>Insecta</taxon>
        <taxon>Pterygota</taxon>
        <taxon>Neoptera</taxon>
        <taxon>Endopterygota</taxon>
        <taxon>Diptera</taxon>
        <taxon>Brachycera</taxon>
        <taxon>Muscomorpha</taxon>
        <taxon>Ephydroidea</taxon>
        <taxon>Drosophilidae</taxon>
        <taxon>Drosophila</taxon>
        <taxon>Sophophora</taxon>
    </lineage>
</organism>
<sequence length="303" mass="34465">MDKDTGDKETAPETSASAAAGWSDKLADLVAWFEANPNLPEKIEPIVMLRFLKCTAFDVERTKALVELNYSMRNKSPHLFIDRNMEDEMTAKGLRVSDLLVLPGVTPQGNKLIFFRMADLDPSTRNSVEETKIFVMMSDARFTKPDVEKETGSGADYVLDEADIAEGDVQIVDIGGYTLRHLAYVSIFVLRVYMKFLQEAYPSRLQAMHVINCPTYLDKLISMMSPFLREEVRNMIRYHTEGLDSLYKEVPRDMLPDEYGGKAGTVAELKARGIQSIRDNAAYLSDERYWKVAAQSKSRWSWF</sequence>
<dbReference type="PANTHER" id="PTHR10174:SF222">
    <property type="entry name" value="GH10083P-RELATED"/>
    <property type="match status" value="1"/>
</dbReference>
<dbReference type="SMART" id="SM00516">
    <property type="entry name" value="SEC14"/>
    <property type="match status" value="1"/>
</dbReference>
<dbReference type="InterPro" id="IPR036865">
    <property type="entry name" value="CRAL-TRIO_dom_sf"/>
</dbReference>
<dbReference type="InterPro" id="IPR001251">
    <property type="entry name" value="CRAL-TRIO_dom"/>
</dbReference>
<dbReference type="GeneID" id="117148687"/>
<evidence type="ECO:0000259" key="1">
    <source>
        <dbReference type="PROSITE" id="PS50191"/>
    </source>
</evidence>
<dbReference type="Proteomes" id="UP000515162">
    <property type="component" value="Chromosome X"/>
</dbReference>
<proteinExistence type="predicted"/>
<dbReference type="RefSeq" id="XP_033172117.1">
    <property type="nucleotide sequence ID" value="XM_033316226.1"/>
</dbReference>
<keyword evidence="2" id="KW-1185">Reference proteome</keyword>
<dbReference type="Pfam" id="PF00650">
    <property type="entry name" value="CRAL_TRIO"/>
    <property type="match status" value="1"/>
</dbReference>
<dbReference type="SUPFAM" id="SSF52087">
    <property type="entry name" value="CRAL/TRIO domain"/>
    <property type="match status" value="1"/>
</dbReference>
<dbReference type="PANTHER" id="PTHR10174">
    <property type="entry name" value="ALPHA-TOCOPHEROL TRANSFER PROTEIN-RELATED"/>
    <property type="match status" value="1"/>
</dbReference>
<reference evidence="3" key="1">
    <citation type="submission" date="2025-08" db="UniProtKB">
        <authorList>
            <consortium name="RefSeq"/>
        </authorList>
    </citation>
    <scope>IDENTIFICATION</scope>
    <source>
        <strain evidence="3">Mau12</strain>
        <tissue evidence="3">Whole Body</tissue>
    </source>
</reference>
<dbReference type="CDD" id="cd00170">
    <property type="entry name" value="SEC14"/>
    <property type="match status" value="1"/>
</dbReference>
<dbReference type="InterPro" id="IPR036273">
    <property type="entry name" value="CRAL/TRIO_N_dom_sf"/>
</dbReference>
<dbReference type="AlphaFoldDB" id="A0A6P8L1S4"/>
<dbReference type="SUPFAM" id="SSF46938">
    <property type="entry name" value="CRAL/TRIO N-terminal domain"/>
    <property type="match status" value="1"/>
</dbReference>
<protein>
    <submittedName>
        <fullName evidence="3">Alpha-tocopherol transfer protein-like</fullName>
    </submittedName>
</protein>